<reference evidence="2" key="2">
    <citation type="submission" date="2013-04" db="UniProtKB">
        <authorList>
            <consortium name="EnsemblPlants"/>
        </authorList>
    </citation>
    <scope>IDENTIFICATION</scope>
</reference>
<reference evidence="2" key="1">
    <citation type="journal article" date="2013" name="Nat. Commun.">
        <title>Whole-genome sequencing of Oryza brachyantha reveals mechanisms underlying Oryza genome evolution.</title>
        <authorList>
            <person name="Chen J."/>
            <person name="Huang Q."/>
            <person name="Gao D."/>
            <person name="Wang J."/>
            <person name="Lang Y."/>
            <person name="Liu T."/>
            <person name="Li B."/>
            <person name="Bai Z."/>
            <person name="Luis Goicoechea J."/>
            <person name="Liang C."/>
            <person name="Chen C."/>
            <person name="Zhang W."/>
            <person name="Sun S."/>
            <person name="Liao Y."/>
            <person name="Zhang X."/>
            <person name="Yang L."/>
            <person name="Song C."/>
            <person name="Wang M."/>
            <person name="Shi J."/>
            <person name="Liu G."/>
            <person name="Liu J."/>
            <person name="Zhou H."/>
            <person name="Zhou W."/>
            <person name="Yu Q."/>
            <person name="An N."/>
            <person name="Chen Y."/>
            <person name="Cai Q."/>
            <person name="Wang B."/>
            <person name="Liu B."/>
            <person name="Min J."/>
            <person name="Huang Y."/>
            <person name="Wu H."/>
            <person name="Li Z."/>
            <person name="Zhang Y."/>
            <person name="Yin Y."/>
            <person name="Song W."/>
            <person name="Jiang J."/>
            <person name="Jackson S.A."/>
            <person name="Wing R.A."/>
            <person name="Wang J."/>
            <person name="Chen M."/>
        </authorList>
    </citation>
    <scope>NUCLEOTIDE SEQUENCE [LARGE SCALE GENOMIC DNA]</scope>
    <source>
        <strain evidence="2">cv. IRGC 101232</strain>
    </source>
</reference>
<evidence type="ECO:0000313" key="2">
    <source>
        <dbReference type="EnsemblPlants" id="OB04G20130.1"/>
    </source>
</evidence>
<keyword evidence="1" id="KW-0812">Transmembrane</keyword>
<sequence>MSTATFTKQMESLKVISNIFSGYLRVTTVVRYTIVYFLNFSSYSFRPKMLSTFKI</sequence>
<protein>
    <submittedName>
        <fullName evidence="2">Uncharacterized protein</fullName>
    </submittedName>
</protein>
<keyword evidence="1" id="KW-0472">Membrane</keyword>
<dbReference type="Proteomes" id="UP000006038">
    <property type="component" value="Chromosome 4"/>
</dbReference>
<dbReference type="AlphaFoldDB" id="J3LXY8"/>
<dbReference type="HOGENOM" id="CLU_3035585_0_0_1"/>
<dbReference type="Gramene" id="OB04G20130.1">
    <property type="protein sequence ID" value="OB04G20130.1"/>
    <property type="gene ID" value="OB04G20130"/>
</dbReference>
<organism evidence="2">
    <name type="scientific">Oryza brachyantha</name>
    <name type="common">malo sina</name>
    <dbReference type="NCBI Taxonomy" id="4533"/>
    <lineage>
        <taxon>Eukaryota</taxon>
        <taxon>Viridiplantae</taxon>
        <taxon>Streptophyta</taxon>
        <taxon>Embryophyta</taxon>
        <taxon>Tracheophyta</taxon>
        <taxon>Spermatophyta</taxon>
        <taxon>Magnoliopsida</taxon>
        <taxon>Liliopsida</taxon>
        <taxon>Poales</taxon>
        <taxon>Poaceae</taxon>
        <taxon>BOP clade</taxon>
        <taxon>Oryzoideae</taxon>
        <taxon>Oryzeae</taxon>
        <taxon>Oryzinae</taxon>
        <taxon>Oryza</taxon>
    </lineage>
</organism>
<proteinExistence type="predicted"/>
<accession>J3LXY8</accession>
<keyword evidence="1" id="KW-1133">Transmembrane helix</keyword>
<evidence type="ECO:0000256" key="1">
    <source>
        <dbReference type="SAM" id="Phobius"/>
    </source>
</evidence>
<feature type="transmembrane region" description="Helical" evidence="1">
    <location>
        <begin position="20"/>
        <end position="40"/>
    </location>
</feature>
<keyword evidence="3" id="KW-1185">Reference proteome</keyword>
<evidence type="ECO:0000313" key="3">
    <source>
        <dbReference type="Proteomes" id="UP000006038"/>
    </source>
</evidence>
<dbReference type="EnsemblPlants" id="OB04G20130.1">
    <property type="protein sequence ID" value="OB04G20130.1"/>
    <property type="gene ID" value="OB04G20130"/>
</dbReference>
<name>J3LXY8_ORYBR</name>